<dbReference type="InterPro" id="IPR036412">
    <property type="entry name" value="HAD-like_sf"/>
</dbReference>
<dbReference type="EMBL" id="CAEZXP010000001">
    <property type="protein sequence ID" value="CAB4683712.1"/>
    <property type="molecule type" value="Genomic_DNA"/>
</dbReference>
<protein>
    <submittedName>
        <fullName evidence="2">Unannotated protein</fullName>
    </submittedName>
</protein>
<dbReference type="PANTHER" id="PTHR43316:SF3">
    <property type="entry name" value="HALOACID DEHALOGENASE, TYPE II (AFU_ORTHOLOGUE AFUA_2G07750)-RELATED"/>
    <property type="match status" value="1"/>
</dbReference>
<dbReference type="SUPFAM" id="SSF56784">
    <property type="entry name" value="HAD-like"/>
    <property type="match status" value="1"/>
</dbReference>
<evidence type="ECO:0000313" key="2">
    <source>
        <dbReference type="EMBL" id="CAB4683712.1"/>
    </source>
</evidence>
<dbReference type="InterPro" id="IPR023214">
    <property type="entry name" value="HAD_sf"/>
</dbReference>
<dbReference type="NCBIfam" id="TIGR01549">
    <property type="entry name" value="HAD-SF-IA-v1"/>
    <property type="match status" value="1"/>
</dbReference>
<dbReference type="SFLD" id="SFLDS00003">
    <property type="entry name" value="Haloacid_Dehalogenase"/>
    <property type="match status" value="1"/>
</dbReference>
<reference evidence="2" key="1">
    <citation type="submission" date="2020-05" db="EMBL/GenBank/DDBJ databases">
        <authorList>
            <person name="Chiriac C."/>
            <person name="Salcher M."/>
            <person name="Ghai R."/>
            <person name="Kavagutti S V."/>
        </authorList>
    </citation>
    <scope>NUCLEOTIDE SEQUENCE</scope>
</reference>
<dbReference type="PANTHER" id="PTHR43316">
    <property type="entry name" value="HYDROLASE, HALOACID DELAHOGENASE-RELATED"/>
    <property type="match status" value="1"/>
</dbReference>
<sequence>MTQLASVRGVIFDLWDTLVDWPHEAMHDLNTQIAAHIGIDLPELHVRLRSTYRISQTGPYERALRALGVPEAHVTEHVEARFAFTRTVLNPRPGVLETLAALRARGIRTGLISMCSEDVVVAWPGTAMAELLDTATFSATTGLVKPEPEIYLATAAALGLTPYECLFVGDGANNELAGAEATGMTAVLIAPADTDPQWLEVRDWQGQRVTTIPEVLELC</sequence>
<dbReference type="PRINTS" id="PR00413">
    <property type="entry name" value="HADHALOGNASE"/>
</dbReference>
<dbReference type="Pfam" id="PF00702">
    <property type="entry name" value="Hydrolase"/>
    <property type="match status" value="1"/>
</dbReference>
<dbReference type="Gene3D" id="3.40.50.1000">
    <property type="entry name" value="HAD superfamily/HAD-like"/>
    <property type="match status" value="1"/>
</dbReference>
<dbReference type="SFLD" id="SFLDG01129">
    <property type="entry name" value="C1.5:_HAD__Beta-PGM__Phosphata"/>
    <property type="match status" value="1"/>
</dbReference>
<evidence type="ECO:0000256" key="1">
    <source>
        <dbReference type="ARBA" id="ARBA00022801"/>
    </source>
</evidence>
<dbReference type="GO" id="GO:0016787">
    <property type="term" value="F:hydrolase activity"/>
    <property type="evidence" value="ECO:0007669"/>
    <property type="project" value="UniProtKB-KW"/>
</dbReference>
<proteinExistence type="predicted"/>
<dbReference type="AlphaFoldDB" id="A0A6J6NBW3"/>
<dbReference type="InterPro" id="IPR051540">
    <property type="entry name" value="S-2-haloacid_dehalogenase"/>
</dbReference>
<name>A0A6J6NBW3_9ZZZZ</name>
<keyword evidence="1" id="KW-0378">Hydrolase</keyword>
<accession>A0A6J6NBW3</accession>
<dbReference type="InterPro" id="IPR006439">
    <property type="entry name" value="HAD-SF_hydro_IA"/>
</dbReference>
<organism evidence="2">
    <name type="scientific">freshwater metagenome</name>
    <dbReference type="NCBI Taxonomy" id="449393"/>
    <lineage>
        <taxon>unclassified sequences</taxon>
        <taxon>metagenomes</taxon>
        <taxon>ecological metagenomes</taxon>
    </lineage>
</organism>
<dbReference type="NCBIfam" id="TIGR01509">
    <property type="entry name" value="HAD-SF-IA-v3"/>
    <property type="match status" value="1"/>
</dbReference>
<gene>
    <name evidence="2" type="ORF">UFOPK2399_00130</name>
</gene>